<dbReference type="EMBL" id="JAINDJ010000004">
    <property type="protein sequence ID" value="KAG9451008.1"/>
    <property type="molecule type" value="Genomic_DNA"/>
</dbReference>
<feature type="domain" description="Bulb-type lectin" evidence="22">
    <location>
        <begin position="147"/>
        <end position="270"/>
    </location>
</feature>
<dbReference type="GO" id="GO:0016020">
    <property type="term" value="C:membrane"/>
    <property type="evidence" value="ECO:0007669"/>
    <property type="project" value="UniProtKB-SubCell"/>
</dbReference>
<dbReference type="PANTHER" id="PTHR47976:SF60">
    <property type="entry name" value="RECEPTOR-LIKE SERINE_THREONINE-PROTEIN KINASE"/>
    <property type="match status" value="1"/>
</dbReference>
<evidence type="ECO:0000256" key="14">
    <source>
        <dbReference type="ARBA" id="ARBA00023180"/>
    </source>
</evidence>
<evidence type="ECO:0000256" key="6">
    <source>
        <dbReference type="ARBA" id="ARBA00022729"/>
    </source>
</evidence>
<dbReference type="InterPro" id="IPR036426">
    <property type="entry name" value="Bulb-type_lectin_dom_sf"/>
</dbReference>
<feature type="compositionally biased region" description="Low complexity" evidence="18">
    <location>
        <begin position="610"/>
        <end position="630"/>
    </location>
</feature>
<dbReference type="EC" id="2.7.11.1" evidence="17"/>
<evidence type="ECO:0000256" key="7">
    <source>
        <dbReference type="ARBA" id="ARBA00022741"/>
    </source>
</evidence>
<dbReference type="Pfam" id="PF00069">
    <property type="entry name" value="Pkinase"/>
    <property type="match status" value="1"/>
</dbReference>
<dbReference type="FunFam" id="1.10.510.10:FF:000621">
    <property type="entry name" value="Serine/threonine-protein kinase"/>
    <property type="match status" value="1"/>
</dbReference>
<evidence type="ECO:0000256" key="12">
    <source>
        <dbReference type="ARBA" id="ARBA00023157"/>
    </source>
</evidence>
<keyword evidence="9 17" id="KW-0067">ATP-binding</keyword>
<dbReference type="Proteomes" id="UP000825729">
    <property type="component" value="Unassembled WGS sequence"/>
</dbReference>
<comment type="catalytic activity">
    <reaction evidence="15 17">
        <text>L-threonyl-[protein] + ATP = O-phospho-L-threonyl-[protein] + ADP + H(+)</text>
        <dbReference type="Rhea" id="RHEA:46608"/>
        <dbReference type="Rhea" id="RHEA-COMP:11060"/>
        <dbReference type="Rhea" id="RHEA-COMP:11605"/>
        <dbReference type="ChEBI" id="CHEBI:15378"/>
        <dbReference type="ChEBI" id="CHEBI:30013"/>
        <dbReference type="ChEBI" id="CHEBI:30616"/>
        <dbReference type="ChEBI" id="CHEBI:61977"/>
        <dbReference type="ChEBI" id="CHEBI:456216"/>
        <dbReference type="EC" id="2.7.11.1"/>
    </reaction>
</comment>
<evidence type="ECO:0000256" key="9">
    <source>
        <dbReference type="ARBA" id="ARBA00022840"/>
    </source>
</evidence>
<dbReference type="SMART" id="SM00220">
    <property type="entry name" value="S_TKc"/>
    <property type="match status" value="1"/>
</dbReference>
<dbReference type="GO" id="GO:0004674">
    <property type="term" value="F:protein serine/threonine kinase activity"/>
    <property type="evidence" value="ECO:0007669"/>
    <property type="project" value="UniProtKB-KW"/>
</dbReference>
<evidence type="ECO:0000256" key="18">
    <source>
        <dbReference type="SAM" id="MobiDB-lite"/>
    </source>
</evidence>
<dbReference type="PIRSF" id="PIRSF000641">
    <property type="entry name" value="SRK"/>
    <property type="match status" value="1"/>
</dbReference>
<keyword evidence="11 19" id="KW-0472">Membrane</keyword>
<keyword evidence="8 17" id="KW-0418">Kinase</keyword>
<dbReference type="InterPro" id="IPR011009">
    <property type="entry name" value="Kinase-like_dom_sf"/>
</dbReference>
<evidence type="ECO:0000256" key="1">
    <source>
        <dbReference type="ARBA" id="ARBA00004167"/>
    </source>
</evidence>
<comment type="caution">
    <text evidence="24">The sequence shown here is derived from an EMBL/GenBank/DDBJ whole genome shotgun (WGS) entry which is preliminary data.</text>
</comment>
<dbReference type="Gene3D" id="2.90.10.30">
    <property type="match status" value="1"/>
</dbReference>
<dbReference type="InterPro" id="IPR001480">
    <property type="entry name" value="Bulb-type_lectin_dom"/>
</dbReference>
<name>A0AAV7EUP8_ARIFI</name>
<evidence type="ECO:0000256" key="13">
    <source>
        <dbReference type="ARBA" id="ARBA00023170"/>
    </source>
</evidence>
<evidence type="ECO:0000256" key="19">
    <source>
        <dbReference type="SAM" id="Phobius"/>
    </source>
</evidence>
<evidence type="ECO:0000256" key="10">
    <source>
        <dbReference type="ARBA" id="ARBA00022989"/>
    </source>
</evidence>
<dbReference type="CDD" id="cd00028">
    <property type="entry name" value="B_lectin"/>
    <property type="match status" value="1"/>
</dbReference>
<dbReference type="Pfam" id="PF00024">
    <property type="entry name" value="PAN_1"/>
    <property type="match status" value="1"/>
</dbReference>
<evidence type="ECO:0000256" key="8">
    <source>
        <dbReference type="ARBA" id="ARBA00022777"/>
    </source>
</evidence>
<comment type="subcellular location">
    <subcellularLocation>
        <location evidence="1">Membrane</location>
        <topology evidence="1">Single-pass membrane protein</topology>
    </subcellularLocation>
</comment>
<evidence type="ECO:0000259" key="23">
    <source>
        <dbReference type="PROSITE" id="PS50948"/>
    </source>
</evidence>
<keyword evidence="25" id="KW-1185">Reference proteome</keyword>
<dbReference type="SUPFAM" id="SSF51110">
    <property type="entry name" value="alpha-D-mannose-specific plant lectins"/>
    <property type="match status" value="1"/>
</dbReference>
<keyword evidence="6 20" id="KW-0732">Signal</keyword>
<dbReference type="FunFam" id="2.90.10.10:FF:000023">
    <property type="entry name" value="G-type lectin S-receptor-like serine/threonine-protein kinase"/>
    <property type="match status" value="1"/>
</dbReference>
<dbReference type="PROSITE" id="PS50927">
    <property type="entry name" value="BULB_LECTIN"/>
    <property type="match status" value="2"/>
</dbReference>
<dbReference type="InterPro" id="IPR051343">
    <property type="entry name" value="G-type_lectin_kinases/EP1-like"/>
</dbReference>
<comment type="similarity">
    <text evidence="17">Belongs to the protein kinase superfamily. Ser/Thr protein kinase family.</text>
</comment>
<dbReference type="SMART" id="SM00108">
    <property type="entry name" value="B_lectin"/>
    <property type="match status" value="1"/>
</dbReference>
<dbReference type="PANTHER" id="PTHR47976">
    <property type="entry name" value="G-TYPE LECTIN S-RECEPTOR-LIKE SERINE/THREONINE-PROTEIN KINASE SD2-5"/>
    <property type="match status" value="1"/>
</dbReference>
<evidence type="ECO:0000313" key="24">
    <source>
        <dbReference type="EMBL" id="KAG9451008.1"/>
    </source>
</evidence>
<organism evidence="24 25">
    <name type="scientific">Aristolochia fimbriata</name>
    <name type="common">White veined hardy Dutchman's pipe vine</name>
    <dbReference type="NCBI Taxonomy" id="158543"/>
    <lineage>
        <taxon>Eukaryota</taxon>
        <taxon>Viridiplantae</taxon>
        <taxon>Streptophyta</taxon>
        <taxon>Embryophyta</taxon>
        <taxon>Tracheophyta</taxon>
        <taxon>Spermatophyta</taxon>
        <taxon>Magnoliopsida</taxon>
        <taxon>Magnoliidae</taxon>
        <taxon>Piperales</taxon>
        <taxon>Aristolochiaceae</taxon>
        <taxon>Aristolochia</taxon>
    </lineage>
</organism>
<comment type="catalytic activity">
    <reaction evidence="16 17">
        <text>L-seryl-[protein] + ATP = O-phospho-L-seryl-[protein] + ADP + H(+)</text>
        <dbReference type="Rhea" id="RHEA:17989"/>
        <dbReference type="Rhea" id="RHEA-COMP:9863"/>
        <dbReference type="Rhea" id="RHEA-COMP:11604"/>
        <dbReference type="ChEBI" id="CHEBI:15378"/>
        <dbReference type="ChEBI" id="CHEBI:29999"/>
        <dbReference type="ChEBI" id="CHEBI:30616"/>
        <dbReference type="ChEBI" id="CHEBI:83421"/>
        <dbReference type="ChEBI" id="CHEBI:456216"/>
        <dbReference type="EC" id="2.7.11.1"/>
    </reaction>
</comment>
<accession>A0AAV7EUP8</accession>
<keyword evidence="12" id="KW-1015">Disulfide bond</keyword>
<feature type="chain" id="PRO_5043877010" description="Receptor-like serine/threonine-protein kinase" evidence="20">
    <location>
        <begin position="17"/>
        <end position="772"/>
    </location>
</feature>
<protein>
    <recommendedName>
        <fullName evidence="17">Receptor-like serine/threonine-protein kinase</fullName>
        <ecNumber evidence="17">2.7.11.1</ecNumber>
    </recommendedName>
</protein>
<evidence type="ECO:0000259" key="22">
    <source>
        <dbReference type="PROSITE" id="PS50927"/>
    </source>
</evidence>
<dbReference type="InterPro" id="IPR008271">
    <property type="entry name" value="Ser/Thr_kinase_AS"/>
</dbReference>
<evidence type="ECO:0000256" key="2">
    <source>
        <dbReference type="ARBA" id="ARBA00022527"/>
    </source>
</evidence>
<evidence type="ECO:0000256" key="4">
    <source>
        <dbReference type="ARBA" id="ARBA00022679"/>
    </source>
</evidence>
<dbReference type="PROSITE" id="PS00108">
    <property type="entry name" value="PROTEIN_KINASE_ST"/>
    <property type="match status" value="1"/>
</dbReference>
<dbReference type="Pfam" id="PF01453">
    <property type="entry name" value="B_lectin"/>
    <property type="match status" value="1"/>
</dbReference>
<keyword evidence="13" id="KW-0675">Receptor</keyword>
<keyword evidence="7 17" id="KW-0547">Nucleotide-binding</keyword>
<dbReference type="InterPro" id="IPR003609">
    <property type="entry name" value="Pan_app"/>
</dbReference>
<evidence type="ECO:0000259" key="21">
    <source>
        <dbReference type="PROSITE" id="PS50011"/>
    </source>
</evidence>
<dbReference type="Pfam" id="PF00954">
    <property type="entry name" value="S_locus_glycop"/>
    <property type="match status" value="1"/>
</dbReference>
<dbReference type="GO" id="GO:0005524">
    <property type="term" value="F:ATP binding"/>
    <property type="evidence" value="ECO:0007669"/>
    <property type="project" value="UniProtKB-KW"/>
</dbReference>
<evidence type="ECO:0000256" key="5">
    <source>
        <dbReference type="ARBA" id="ARBA00022692"/>
    </source>
</evidence>
<dbReference type="CDD" id="cd01098">
    <property type="entry name" value="PAN_AP_plant"/>
    <property type="match status" value="1"/>
</dbReference>
<dbReference type="PROSITE" id="PS50011">
    <property type="entry name" value="PROTEIN_KINASE_DOM"/>
    <property type="match status" value="1"/>
</dbReference>
<dbReference type="SUPFAM" id="SSF56112">
    <property type="entry name" value="Protein kinase-like (PK-like)"/>
    <property type="match status" value="1"/>
</dbReference>
<proteinExistence type="inferred from homology"/>
<dbReference type="InterPro" id="IPR000858">
    <property type="entry name" value="S_locus_glycoprot_dom"/>
</dbReference>
<keyword evidence="10 19" id="KW-1133">Transmembrane helix</keyword>
<keyword evidence="14" id="KW-0325">Glycoprotein</keyword>
<evidence type="ECO:0000256" key="16">
    <source>
        <dbReference type="ARBA" id="ARBA00048679"/>
    </source>
</evidence>
<dbReference type="InterPro" id="IPR024171">
    <property type="entry name" value="SRK-like_kinase"/>
</dbReference>
<feature type="transmembrane region" description="Helical" evidence="19">
    <location>
        <begin position="429"/>
        <end position="455"/>
    </location>
</feature>
<evidence type="ECO:0000256" key="17">
    <source>
        <dbReference type="PIRNR" id="PIRNR000641"/>
    </source>
</evidence>
<gene>
    <name evidence="24" type="ORF">H6P81_010973</name>
</gene>
<evidence type="ECO:0000256" key="3">
    <source>
        <dbReference type="ARBA" id="ARBA00022536"/>
    </source>
</evidence>
<feature type="region of interest" description="Disordered" evidence="18">
    <location>
        <begin position="608"/>
        <end position="630"/>
    </location>
</feature>
<keyword evidence="3" id="KW-0245">EGF-like domain</keyword>
<evidence type="ECO:0000313" key="25">
    <source>
        <dbReference type="Proteomes" id="UP000825729"/>
    </source>
</evidence>
<reference evidence="24 25" key="1">
    <citation type="submission" date="2021-07" db="EMBL/GenBank/DDBJ databases">
        <title>The Aristolochia fimbriata genome: insights into angiosperm evolution, floral development and chemical biosynthesis.</title>
        <authorList>
            <person name="Jiao Y."/>
        </authorList>
    </citation>
    <scope>NUCLEOTIDE SEQUENCE [LARGE SCALE GENOMIC DNA]</scope>
    <source>
        <strain evidence="24">IBCAS-2021</strain>
        <tissue evidence="24">Leaf</tissue>
    </source>
</reference>
<feature type="signal peptide" evidence="20">
    <location>
        <begin position="1"/>
        <end position="16"/>
    </location>
</feature>
<dbReference type="GO" id="GO:0048544">
    <property type="term" value="P:recognition of pollen"/>
    <property type="evidence" value="ECO:0007669"/>
    <property type="project" value="InterPro"/>
</dbReference>
<sequence>MAWLLTLFLSFSLVAAGRLFPEIQPNFTASNILFVDNNGAFLSSPNDTFRAALHNPLSQQFRFYLCVLHVVSNAVVWAGNRDSPVSNTGTFALSPTGILVSSSNGTGVWSTPALPAPVAWMRLGDDGNLGLFDERNVSLWESFDHPTDTVVSGQVLMVDSPVFASVSDSDLSTGKYSLMVTQSDAYLRWRSELSYWSISTDVRAFKDFNSGISFLELNDSGLFLYNSDQKLVWHVDSPSSAGIFRVAVVAADGRFVVRSFDGRNWSEDFSAPSDKCRLPLSCGPLGLCSGGSGCLCPRGFHPAAESPTAGCTPVDGSDLASPKCVSGVSNSTLFSYKRLGTGSHYFAGDYQSRVAAVSTFGACQSLCTKNCSCLGFFFQNSSSSCYFLKDELGSLFYSITDNPDRLGYIKAIPNADSGEDADKSSKKQIATAVLILLPCIGALLLIVLTSILFLWRRRSKKETKSRTLRLGRPDSSSSETDFIAMIPGMPERYKYEALERATDGFERVEIAVGTARGLAYLHGGCEHRIIHCDIKPENILLQDHFQAKISDFGLSKLMSPEQSNLFTTMRGTRGYLAPEWLTNAAISDKTDVYSYGMVLLELISGRKNCSPRGTSRSRSRSTETGSSDDSAAAAAAEYFPLVALEMHEQGRYSELADPRMEGRVEGEEVGKMVRVALCCVHEDPALRPTMAAVVAMLEGSAPVAEPRLESLHFLRFYGRRFVESVGPDGVDENRFLYQHLTTGSSSTSTNGTHTSVGQTYSYLSSQQISGPR</sequence>
<feature type="domain" description="Bulb-type lectin" evidence="22">
    <location>
        <begin position="26"/>
        <end position="144"/>
    </location>
</feature>
<keyword evidence="2 17" id="KW-0723">Serine/threonine-protein kinase</keyword>
<keyword evidence="4 17" id="KW-0808">Transferase</keyword>
<evidence type="ECO:0000256" key="15">
    <source>
        <dbReference type="ARBA" id="ARBA00047899"/>
    </source>
</evidence>
<dbReference type="AlphaFoldDB" id="A0AAV7EUP8"/>
<dbReference type="InterPro" id="IPR000719">
    <property type="entry name" value="Prot_kinase_dom"/>
</dbReference>
<feature type="domain" description="Apple" evidence="23">
    <location>
        <begin position="324"/>
        <end position="412"/>
    </location>
</feature>
<dbReference type="PROSITE" id="PS50948">
    <property type="entry name" value="PAN"/>
    <property type="match status" value="1"/>
</dbReference>
<keyword evidence="5 19" id="KW-0812">Transmembrane</keyword>
<evidence type="ECO:0000256" key="11">
    <source>
        <dbReference type="ARBA" id="ARBA00023136"/>
    </source>
</evidence>
<feature type="domain" description="Protein kinase" evidence="21">
    <location>
        <begin position="333"/>
        <end position="708"/>
    </location>
</feature>
<dbReference type="Gene3D" id="1.10.510.10">
    <property type="entry name" value="Transferase(Phosphotransferase) domain 1"/>
    <property type="match status" value="1"/>
</dbReference>
<evidence type="ECO:0000256" key="20">
    <source>
        <dbReference type="SAM" id="SignalP"/>
    </source>
</evidence>